<keyword evidence="1" id="KW-1133">Transmembrane helix</keyword>
<gene>
    <name evidence="2" type="ORF">ACFFIA_40760</name>
</gene>
<sequence length="89" mass="9947">MPILAATATADGAMIGVLLLIMIVVTLGYAFTCWLWPFTACRRCAGTGRKRGPIGKIYRLCRRCHGDGLRLRAGRRIANHLRQLHRDAR</sequence>
<reference evidence="2 3" key="1">
    <citation type="submission" date="2024-09" db="EMBL/GenBank/DDBJ databases">
        <authorList>
            <person name="Sun Q."/>
            <person name="Mori K."/>
        </authorList>
    </citation>
    <scope>NUCLEOTIDE SEQUENCE [LARGE SCALE GENOMIC DNA]</scope>
    <source>
        <strain evidence="2 3">TBRC 3947</strain>
    </source>
</reference>
<comment type="caution">
    <text evidence="2">The sequence shown here is derived from an EMBL/GenBank/DDBJ whole genome shotgun (WGS) entry which is preliminary data.</text>
</comment>
<dbReference type="Gene3D" id="6.20.20.10">
    <property type="match status" value="1"/>
</dbReference>
<organism evidence="2 3">
    <name type="scientific">Phytohabitans kaempferiae</name>
    <dbReference type="NCBI Taxonomy" id="1620943"/>
    <lineage>
        <taxon>Bacteria</taxon>
        <taxon>Bacillati</taxon>
        <taxon>Actinomycetota</taxon>
        <taxon>Actinomycetes</taxon>
        <taxon>Micromonosporales</taxon>
        <taxon>Micromonosporaceae</taxon>
    </lineage>
</organism>
<keyword evidence="3" id="KW-1185">Reference proteome</keyword>
<protein>
    <submittedName>
        <fullName evidence="2">Uncharacterized protein</fullName>
    </submittedName>
</protein>
<keyword evidence="1" id="KW-0812">Transmembrane</keyword>
<evidence type="ECO:0000313" key="3">
    <source>
        <dbReference type="Proteomes" id="UP001589867"/>
    </source>
</evidence>
<dbReference type="EMBL" id="JBHLUH010000094">
    <property type="protein sequence ID" value="MFC0533950.1"/>
    <property type="molecule type" value="Genomic_DNA"/>
</dbReference>
<evidence type="ECO:0000256" key="1">
    <source>
        <dbReference type="SAM" id="Phobius"/>
    </source>
</evidence>
<name>A0ABV6MGT4_9ACTN</name>
<keyword evidence="1" id="KW-0472">Membrane</keyword>
<dbReference type="Proteomes" id="UP001589867">
    <property type="component" value="Unassembled WGS sequence"/>
</dbReference>
<proteinExistence type="predicted"/>
<dbReference type="InterPro" id="IPR036410">
    <property type="entry name" value="HSP_DnaJ_Cys-rich_dom_sf"/>
</dbReference>
<dbReference type="SUPFAM" id="SSF57938">
    <property type="entry name" value="DnaJ/Hsp40 cysteine-rich domain"/>
    <property type="match status" value="1"/>
</dbReference>
<dbReference type="RefSeq" id="WP_377262203.1">
    <property type="nucleotide sequence ID" value="NZ_JBHLUH010000094.1"/>
</dbReference>
<accession>A0ABV6MGT4</accession>
<evidence type="ECO:0000313" key="2">
    <source>
        <dbReference type="EMBL" id="MFC0533950.1"/>
    </source>
</evidence>
<feature type="transmembrane region" description="Helical" evidence="1">
    <location>
        <begin position="12"/>
        <end position="36"/>
    </location>
</feature>